<dbReference type="GO" id="GO:0004672">
    <property type="term" value="F:protein kinase activity"/>
    <property type="evidence" value="ECO:0007669"/>
    <property type="project" value="InterPro"/>
</dbReference>
<dbReference type="PROSITE" id="PS50011">
    <property type="entry name" value="PROTEIN_KINASE_DOM"/>
    <property type="match status" value="1"/>
</dbReference>
<organism evidence="3 4">
    <name type="scientific">Massilia glaciei</name>
    <dbReference type="NCBI Taxonomy" id="1524097"/>
    <lineage>
        <taxon>Bacteria</taxon>
        <taxon>Pseudomonadati</taxon>
        <taxon>Pseudomonadota</taxon>
        <taxon>Betaproteobacteria</taxon>
        <taxon>Burkholderiales</taxon>
        <taxon>Oxalobacteraceae</taxon>
        <taxon>Telluria group</taxon>
        <taxon>Massilia</taxon>
    </lineage>
</organism>
<proteinExistence type="predicted"/>
<dbReference type="Pfam" id="PF07714">
    <property type="entry name" value="PK_Tyr_Ser-Thr"/>
    <property type="match status" value="1"/>
</dbReference>
<dbReference type="InterPro" id="IPR000719">
    <property type="entry name" value="Prot_kinase_dom"/>
</dbReference>
<feature type="domain" description="Protein kinase" evidence="2">
    <location>
        <begin position="79"/>
        <end position="161"/>
    </location>
</feature>
<dbReference type="AlphaFoldDB" id="A0A2U2HNM4"/>
<evidence type="ECO:0000313" key="4">
    <source>
        <dbReference type="Proteomes" id="UP000241421"/>
    </source>
</evidence>
<accession>A0A2U2HNM4</accession>
<gene>
    <name evidence="3" type="ORF">C7C56_008505</name>
</gene>
<feature type="binding site" evidence="1">
    <location>
        <position position="110"/>
    </location>
    <ligand>
        <name>ATP</name>
        <dbReference type="ChEBI" id="CHEBI:30616"/>
    </ligand>
</feature>
<evidence type="ECO:0000313" key="3">
    <source>
        <dbReference type="EMBL" id="PWF49079.1"/>
    </source>
</evidence>
<comment type="caution">
    <text evidence="3">The sequence shown here is derived from an EMBL/GenBank/DDBJ whole genome shotgun (WGS) entry which is preliminary data.</text>
</comment>
<dbReference type="Proteomes" id="UP000241421">
    <property type="component" value="Unassembled WGS sequence"/>
</dbReference>
<protein>
    <recommendedName>
        <fullName evidence="2">Protein kinase domain-containing protein</fullName>
    </recommendedName>
</protein>
<dbReference type="InterPro" id="IPR017441">
    <property type="entry name" value="Protein_kinase_ATP_BS"/>
</dbReference>
<evidence type="ECO:0000256" key="1">
    <source>
        <dbReference type="PROSITE-ProRule" id="PRU10141"/>
    </source>
</evidence>
<keyword evidence="4" id="KW-1185">Reference proteome</keyword>
<dbReference type="InterPro" id="IPR001245">
    <property type="entry name" value="Ser-Thr/Tyr_kinase_cat_dom"/>
</dbReference>
<dbReference type="PROSITE" id="PS00107">
    <property type="entry name" value="PROTEIN_KINASE_ATP"/>
    <property type="match status" value="1"/>
</dbReference>
<dbReference type="Gene3D" id="3.30.200.20">
    <property type="entry name" value="Phosphorylase Kinase, domain 1"/>
    <property type="match status" value="1"/>
</dbReference>
<dbReference type="SUPFAM" id="SSF56112">
    <property type="entry name" value="Protein kinase-like (PK-like)"/>
    <property type="match status" value="1"/>
</dbReference>
<sequence length="161" mass="17055">MRARAHEILSAALDVPPSGRAAFVAAERGGDEPLRAMVADLLSRLDRLDGFMEDAPALAAELGRVEAAVPGPGERIGNWVVVRELGRGGMGVILLVERADGAVRQSAALKIILDGAASEAALARFHGERQILANLQHSDIARLIDAGSTADGRPYFVMEYC</sequence>
<dbReference type="InterPro" id="IPR011009">
    <property type="entry name" value="Kinase-like_dom_sf"/>
</dbReference>
<dbReference type="EMBL" id="PXWF02000116">
    <property type="protein sequence ID" value="PWF49079.1"/>
    <property type="molecule type" value="Genomic_DNA"/>
</dbReference>
<evidence type="ECO:0000259" key="2">
    <source>
        <dbReference type="PROSITE" id="PS50011"/>
    </source>
</evidence>
<name>A0A2U2HNM4_9BURK</name>
<keyword evidence="1" id="KW-0547">Nucleotide-binding</keyword>
<dbReference type="GO" id="GO:0005524">
    <property type="term" value="F:ATP binding"/>
    <property type="evidence" value="ECO:0007669"/>
    <property type="project" value="UniProtKB-UniRule"/>
</dbReference>
<keyword evidence="1" id="KW-0067">ATP-binding</keyword>
<dbReference type="OrthoDB" id="9783151at2"/>
<reference evidence="3 4" key="1">
    <citation type="submission" date="2018-04" db="EMBL/GenBank/DDBJ databases">
        <title>Massilia violaceinigra sp. nov., a novel purple-pigmented bacterium isolated from Tianshan glacier, Xinjiang, China.</title>
        <authorList>
            <person name="Wang H."/>
        </authorList>
    </citation>
    <scope>NUCLEOTIDE SEQUENCE [LARGE SCALE GENOMIC DNA]</scope>
    <source>
        <strain evidence="3 4">B448-2</strain>
    </source>
</reference>